<gene>
    <name evidence="2" type="ORF">QUF54_05965</name>
</gene>
<evidence type="ECO:0000313" key="3">
    <source>
        <dbReference type="Proteomes" id="UP001171945"/>
    </source>
</evidence>
<keyword evidence="3" id="KW-1185">Reference proteome</keyword>
<feature type="region of interest" description="Disordered" evidence="1">
    <location>
        <begin position="68"/>
        <end position="92"/>
    </location>
</feature>
<organism evidence="2 3">
    <name type="scientific">Candidatus Marithioploca araucensis</name>
    <dbReference type="NCBI Taxonomy" id="70273"/>
    <lineage>
        <taxon>Bacteria</taxon>
        <taxon>Pseudomonadati</taxon>
        <taxon>Pseudomonadota</taxon>
        <taxon>Gammaproteobacteria</taxon>
        <taxon>Thiotrichales</taxon>
        <taxon>Thiotrichaceae</taxon>
        <taxon>Candidatus Marithioploca</taxon>
    </lineage>
</organism>
<dbReference type="EMBL" id="JAUCGM010000334">
    <property type="protein sequence ID" value="MDM8562883.1"/>
    <property type="molecule type" value="Genomic_DNA"/>
</dbReference>
<dbReference type="Proteomes" id="UP001171945">
    <property type="component" value="Unassembled WGS sequence"/>
</dbReference>
<reference evidence="2" key="1">
    <citation type="submission" date="2023-06" db="EMBL/GenBank/DDBJ databases">
        <title>Uncultivated large filamentous bacteria from sulfidic sediments reveal new species and different genomic features in energy metabolism and defense.</title>
        <authorList>
            <person name="Fonseca A."/>
        </authorList>
    </citation>
    <scope>NUCLEOTIDE SEQUENCE</scope>
    <source>
        <strain evidence="2">HSG4</strain>
    </source>
</reference>
<accession>A0ABT7VTK0</accession>
<evidence type="ECO:0000313" key="2">
    <source>
        <dbReference type="EMBL" id="MDM8562883.1"/>
    </source>
</evidence>
<proteinExistence type="predicted"/>
<comment type="caution">
    <text evidence="2">The sequence shown here is derived from an EMBL/GenBank/DDBJ whole genome shotgun (WGS) entry which is preliminary data.</text>
</comment>
<evidence type="ECO:0000256" key="1">
    <source>
        <dbReference type="SAM" id="MobiDB-lite"/>
    </source>
</evidence>
<sequence>METHRSVVKWWVSLMDENEGEHAGFEAKSFSSKNFSLECPYNQGEHAGFEAKSFSSKNFSLECPYSQGEHVGSPLQSGRTRRFAPTEIREVL</sequence>
<protein>
    <submittedName>
        <fullName evidence="2">Uncharacterized protein</fullName>
    </submittedName>
</protein>
<name>A0ABT7VTK0_9GAMM</name>